<evidence type="ECO:0000313" key="3">
    <source>
        <dbReference type="Proteomes" id="UP001497516"/>
    </source>
</evidence>
<evidence type="ECO:0000313" key="2">
    <source>
        <dbReference type="EMBL" id="CAL1412053.1"/>
    </source>
</evidence>
<evidence type="ECO:0000256" key="1">
    <source>
        <dbReference type="SAM" id="MobiDB-lite"/>
    </source>
</evidence>
<proteinExistence type="predicted"/>
<dbReference type="Proteomes" id="UP001497516">
    <property type="component" value="Chromosome 9"/>
</dbReference>
<reference evidence="2 3" key="1">
    <citation type="submission" date="2024-04" db="EMBL/GenBank/DDBJ databases">
        <authorList>
            <person name="Fracassetti M."/>
        </authorList>
    </citation>
    <scope>NUCLEOTIDE SEQUENCE [LARGE SCALE GENOMIC DNA]</scope>
</reference>
<feature type="compositionally biased region" description="Polar residues" evidence="1">
    <location>
        <begin position="1"/>
        <end position="12"/>
    </location>
</feature>
<name>A0AAV2GMT3_9ROSI</name>
<accession>A0AAV2GMT3</accession>
<organism evidence="2 3">
    <name type="scientific">Linum trigynum</name>
    <dbReference type="NCBI Taxonomy" id="586398"/>
    <lineage>
        <taxon>Eukaryota</taxon>
        <taxon>Viridiplantae</taxon>
        <taxon>Streptophyta</taxon>
        <taxon>Embryophyta</taxon>
        <taxon>Tracheophyta</taxon>
        <taxon>Spermatophyta</taxon>
        <taxon>Magnoliopsida</taxon>
        <taxon>eudicotyledons</taxon>
        <taxon>Gunneridae</taxon>
        <taxon>Pentapetalae</taxon>
        <taxon>rosids</taxon>
        <taxon>fabids</taxon>
        <taxon>Malpighiales</taxon>
        <taxon>Linaceae</taxon>
        <taxon>Linum</taxon>
    </lineage>
</organism>
<gene>
    <name evidence="2" type="ORF">LTRI10_LOCUS51371</name>
</gene>
<feature type="region of interest" description="Disordered" evidence="1">
    <location>
        <begin position="1"/>
        <end position="24"/>
    </location>
</feature>
<keyword evidence="3" id="KW-1185">Reference proteome</keyword>
<dbReference type="AlphaFoldDB" id="A0AAV2GMT3"/>
<dbReference type="EMBL" id="OZ034822">
    <property type="protein sequence ID" value="CAL1412053.1"/>
    <property type="molecule type" value="Genomic_DNA"/>
</dbReference>
<protein>
    <submittedName>
        <fullName evidence="2">Uncharacterized protein</fullName>
    </submittedName>
</protein>
<sequence>MAPNPATVNTSRPGFPSPSPVSVTAPSSPLPVYVLVLSSCSNSSVPSSLPVPSFPVTIVAIPSPCSRPAPGSPLGQVLELLRVKSAIY</sequence>